<comment type="caution">
    <text evidence="1">The sequence shown here is derived from an EMBL/GenBank/DDBJ whole genome shotgun (WGS) entry which is preliminary data.</text>
</comment>
<sequence>MQGQKNRLKELQNSWRREELHKNEVFNFDGIVDSEQWEEVENKKILFLLKEAHHKNITCKEYFDKYKTTDYCLTSDLRKNGPWKMWLKVAEWAYAIRETNTDKLANYSEYCDGYAGWEKQNEIIRQISVVNLKKSAGTPSSDNDNLATYLNKDKTKLFDEISLIEPQIIVCGATFKFFKEIVGADSLSERNDNWFYFWKDKIVIDFYHPANQFPKLMNFYSLAAIYQRALIAKNQ</sequence>
<dbReference type="EMBL" id="VSSQ01017520">
    <property type="protein sequence ID" value="MPM59913.1"/>
    <property type="molecule type" value="Genomic_DNA"/>
</dbReference>
<organism evidence="1">
    <name type="scientific">bioreactor metagenome</name>
    <dbReference type="NCBI Taxonomy" id="1076179"/>
    <lineage>
        <taxon>unclassified sequences</taxon>
        <taxon>metagenomes</taxon>
        <taxon>ecological metagenomes</taxon>
    </lineage>
</organism>
<accession>A0A645B9U6</accession>
<proteinExistence type="predicted"/>
<name>A0A645B9U6_9ZZZZ</name>
<dbReference type="AlphaFoldDB" id="A0A645B9U6"/>
<evidence type="ECO:0008006" key="2">
    <source>
        <dbReference type="Google" id="ProtNLM"/>
    </source>
</evidence>
<evidence type="ECO:0000313" key="1">
    <source>
        <dbReference type="EMBL" id="MPM59913.1"/>
    </source>
</evidence>
<reference evidence="1" key="1">
    <citation type="submission" date="2019-08" db="EMBL/GenBank/DDBJ databases">
        <authorList>
            <person name="Kucharzyk K."/>
            <person name="Murdoch R.W."/>
            <person name="Higgins S."/>
            <person name="Loffler F."/>
        </authorList>
    </citation>
    <scope>NUCLEOTIDE SEQUENCE</scope>
</reference>
<gene>
    <name evidence="1" type="ORF">SDC9_106759</name>
</gene>
<protein>
    <recommendedName>
        <fullName evidence="2">Uracil-DNA glycosylase-like domain-containing protein</fullName>
    </recommendedName>
</protein>